<evidence type="ECO:0000313" key="5">
    <source>
        <dbReference type="Proteomes" id="UP000198607"/>
    </source>
</evidence>
<dbReference type="AlphaFoldDB" id="A0A1G7Y3S5"/>
<comment type="subunit">
    <text evidence="2">DNA polymerase III contains a core (composed of alpha, epsilon and theta chains) that associates with a tau subunit. This core dimerizes to form the POLIII' complex. PolIII' associates with the gamma complex (composed of gamma, delta, delta', psi and chi chains) and with the beta chain to form the complete DNA polymerase III complex.</text>
</comment>
<dbReference type="GO" id="GO:0045004">
    <property type="term" value="P:DNA replication proofreading"/>
    <property type="evidence" value="ECO:0007669"/>
    <property type="project" value="TreeGrafter"/>
</dbReference>
<dbReference type="SMART" id="SM00479">
    <property type="entry name" value="EXOIII"/>
    <property type="match status" value="1"/>
</dbReference>
<dbReference type="RefSeq" id="WP_091934217.1">
    <property type="nucleotide sequence ID" value="NZ_FNCY01000002.1"/>
</dbReference>
<dbReference type="InterPro" id="IPR036397">
    <property type="entry name" value="RNaseH_sf"/>
</dbReference>
<dbReference type="Gene3D" id="3.30.420.10">
    <property type="entry name" value="Ribonuclease H-like superfamily/Ribonuclease H"/>
    <property type="match status" value="1"/>
</dbReference>
<dbReference type="Pfam" id="PF00929">
    <property type="entry name" value="RNase_T"/>
    <property type="match status" value="1"/>
</dbReference>
<comment type="function">
    <text evidence="1">DNA polymerase III is a complex, multichain enzyme responsible for most of the replicative synthesis in bacteria. The epsilon subunit contain the editing function and is a proofreading 3'-5' exonuclease.</text>
</comment>
<dbReference type="FunFam" id="3.30.420.10:FF:000045">
    <property type="entry name" value="3'-5' exonuclease DinG"/>
    <property type="match status" value="1"/>
</dbReference>
<name>A0A1G7Y3S5_9RHOO</name>
<dbReference type="NCBIfam" id="NF006615">
    <property type="entry name" value="PRK09182.1"/>
    <property type="match status" value="1"/>
</dbReference>
<dbReference type="STRING" id="83767.SAMN05660652_00883"/>
<dbReference type="OrthoDB" id="9803913at2"/>
<keyword evidence="5" id="KW-1185">Reference proteome</keyword>
<dbReference type="GO" id="GO:0003676">
    <property type="term" value="F:nucleic acid binding"/>
    <property type="evidence" value="ECO:0007669"/>
    <property type="project" value="InterPro"/>
</dbReference>
<dbReference type="EMBL" id="FNCY01000002">
    <property type="protein sequence ID" value="SDG91064.1"/>
    <property type="molecule type" value="Genomic_DNA"/>
</dbReference>
<dbReference type="InterPro" id="IPR012337">
    <property type="entry name" value="RNaseH-like_sf"/>
</dbReference>
<reference evidence="4 5" key="1">
    <citation type="submission" date="2016-10" db="EMBL/GenBank/DDBJ databases">
        <authorList>
            <person name="de Groot N.N."/>
        </authorList>
    </citation>
    <scope>NUCLEOTIDE SEQUENCE [LARGE SCALE GENOMIC DNA]</scope>
    <source>
        <strain evidence="4 5">DSM 5885</strain>
    </source>
</reference>
<evidence type="ECO:0000256" key="1">
    <source>
        <dbReference type="ARBA" id="ARBA00025483"/>
    </source>
</evidence>
<protein>
    <submittedName>
        <fullName evidence="4">DNA polymerase-3 subunit epsilon</fullName>
    </submittedName>
</protein>
<dbReference type="Proteomes" id="UP000198607">
    <property type="component" value="Unassembled WGS sequence"/>
</dbReference>
<proteinExistence type="predicted"/>
<dbReference type="GO" id="GO:0005829">
    <property type="term" value="C:cytosol"/>
    <property type="evidence" value="ECO:0007669"/>
    <property type="project" value="TreeGrafter"/>
</dbReference>
<organism evidence="4 5">
    <name type="scientific">Propionivibrio dicarboxylicus</name>
    <dbReference type="NCBI Taxonomy" id="83767"/>
    <lineage>
        <taxon>Bacteria</taxon>
        <taxon>Pseudomonadati</taxon>
        <taxon>Pseudomonadota</taxon>
        <taxon>Betaproteobacteria</taxon>
        <taxon>Rhodocyclales</taxon>
        <taxon>Rhodocyclaceae</taxon>
        <taxon>Propionivibrio</taxon>
    </lineage>
</organism>
<dbReference type="SUPFAM" id="SSF53098">
    <property type="entry name" value="Ribonuclease H-like"/>
    <property type="match status" value="1"/>
</dbReference>
<accession>A0A1G7Y3S5</accession>
<evidence type="ECO:0000313" key="4">
    <source>
        <dbReference type="EMBL" id="SDG91064.1"/>
    </source>
</evidence>
<dbReference type="InterPro" id="IPR013520">
    <property type="entry name" value="Ribonucl_H"/>
</dbReference>
<dbReference type="PANTHER" id="PTHR30231">
    <property type="entry name" value="DNA POLYMERASE III SUBUNIT EPSILON"/>
    <property type="match status" value="1"/>
</dbReference>
<sequence>MPVIDLANPPTPDQIETISRWLGGADYRLIRPLVARESFAVGERPEKLVTVAILDTETTGTDQQADKVIELGMVLVEIAPDTGQAYRVLQVFNQLEDPGMPIPPASTQIHHITDEMVAGKRIDDDEVARLLAPVALVVAHNAGFDRPFVEKRWPVFATKAWACSFQQVPWSDEGISSAKLEFLAYRCGFHFTGHRASIDCQALLEVLQADLPTSGTKAMQALLVNAREAEIRISALGSPFESKDVLRQRGYRWNPDKKVWAKAIRKAVFDEEIAWLSASVYGGRPFQLEQERLTAMNRFSERAGERQLVRYPQ</sequence>
<gene>
    <name evidence="4" type="ORF">SAMN05660652_00883</name>
</gene>
<evidence type="ECO:0000256" key="2">
    <source>
        <dbReference type="ARBA" id="ARBA00026073"/>
    </source>
</evidence>
<dbReference type="PANTHER" id="PTHR30231:SF37">
    <property type="entry name" value="EXODEOXYRIBONUCLEASE 10"/>
    <property type="match status" value="1"/>
</dbReference>
<evidence type="ECO:0000259" key="3">
    <source>
        <dbReference type="SMART" id="SM00479"/>
    </source>
</evidence>
<feature type="domain" description="Exonuclease" evidence="3">
    <location>
        <begin position="50"/>
        <end position="216"/>
    </location>
</feature>
<dbReference type="GO" id="GO:0008408">
    <property type="term" value="F:3'-5' exonuclease activity"/>
    <property type="evidence" value="ECO:0007669"/>
    <property type="project" value="TreeGrafter"/>
</dbReference>
<dbReference type="CDD" id="cd06127">
    <property type="entry name" value="DEDDh"/>
    <property type="match status" value="1"/>
</dbReference>